<reference evidence="2 3" key="1">
    <citation type="submission" date="2017-08" db="EMBL/GenBank/DDBJ databases">
        <authorList>
            <person name="de Groot N.N."/>
        </authorList>
    </citation>
    <scope>NUCLEOTIDE SEQUENCE [LARGE SCALE GENOMIC DNA]</scope>
    <source>
        <strain evidence="2 3">USBA 352</strain>
    </source>
</reference>
<organism evidence="2 3">
    <name type="scientific">Stappia indica</name>
    <dbReference type="NCBI Taxonomy" id="538381"/>
    <lineage>
        <taxon>Bacteria</taxon>
        <taxon>Pseudomonadati</taxon>
        <taxon>Pseudomonadota</taxon>
        <taxon>Alphaproteobacteria</taxon>
        <taxon>Hyphomicrobiales</taxon>
        <taxon>Stappiaceae</taxon>
        <taxon>Stappia</taxon>
    </lineage>
</organism>
<dbReference type="InterPro" id="IPR000835">
    <property type="entry name" value="HTH_MarR-typ"/>
</dbReference>
<name>A0A285TCA6_9HYPH</name>
<dbReference type="STRING" id="538381.GCA_001696535_03953"/>
<keyword evidence="2" id="KW-0238">DNA-binding</keyword>
<gene>
    <name evidence="2" type="ORF">SAMN05421512_110102</name>
</gene>
<dbReference type="GO" id="GO:0003700">
    <property type="term" value="F:DNA-binding transcription factor activity"/>
    <property type="evidence" value="ECO:0007669"/>
    <property type="project" value="InterPro"/>
</dbReference>
<accession>A0A285TCA6</accession>
<dbReference type="EMBL" id="OBML01000010">
    <property type="protein sequence ID" value="SOC19812.1"/>
    <property type="molecule type" value="Genomic_DNA"/>
</dbReference>
<feature type="domain" description="HTH marR-type" evidence="1">
    <location>
        <begin position="22"/>
        <end position="154"/>
    </location>
</feature>
<dbReference type="OrthoDB" id="7859599at2"/>
<sequence>MATGADQGAEPPVASLDYGLLNELVGHLLRHAFLRGHQVFGEVFAGEALTPLQFMVLELVDRNPGITHRDVASAMSSAPSVLTTALKPLVTAGLLEQVRVAEDGRRVAYRLSSEGRAHFRAVRPRIAEAERRLLSGLEPDEAEALRGFLRRITGRFPA</sequence>
<dbReference type="PANTHER" id="PTHR33164:SF43">
    <property type="entry name" value="HTH-TYPE TRANSCRIPTIONAL REPRESSOR YETL"/>
    <property type="match status" value="1"/>
</dbReference>
<evidence type="ECO:0000259" key="1">
    <source>
        <dbReference type="PROSITE" id="PS50995"/>
    </source>
</evidence>
<keyword evidence="3" id="KW-1185">Reference proteome</keyword>
<evidence type="ECO:0000313" key="3">
    <source>
        <dbReference type="Proteomes" id="UP000219331"/>
    </source>
</evidence>
<dbReference type="InterPro" id="IPR036390">
    <property type="entry name" value="WH_DNA-bd_sf"/>
</dbReference>
<dbReference type="SMART" id="SM00347">
    <property type="entry name" value="HTH_MARR"/>
    <property type="match status" value="1"/>
</dbReference>
<dbReference type="RefSeq" id="WP_097175855.1">
    <property type="nucleotide sequence ID" value="NZ_OBML01000010.1"/>
</dbReference>
<dbReference type="GO" id="GO:0006950">
    <property type="term" value="P:response to stress"/>
    <property type="evidence" value="ECO:0007669"/>
    <property type="project" value="TreeGrafter"/>
</dbReference>
<dbReference type="Proteomes" id="UP000219331">
    <property type="component" value="Unassembled WGS sequence"/>
</dbReference>
<dbReference type="InterPro" id="IPR036388">
    <property type="entry name" value="WH-like_DNA-bd_sf"/>
</dbReference>
<evidence type="ECO:0000313" key="2">
    <source>
        <dbReference type="EMBL" id="SOC19812.1"/>
    </source>
</evidence>
<dbReference type="PROSITE" id="PS50995">
    <property type="entry name" value="HTH_MARR_2"/>
    <property type="match status" value="1"/>
</dbReference>
<protein>
    <submittedName>
        <fullName evidence="2">DNA-binding transcriptional regulator, MarR family</fullName>
    </submittedName>
</protein>
<proteinExistence type="predicted"/>
<dbReference type="GO" id="GO:0003677">
    <property type="term" value="F:DNA binding"/>
    <property type="evidence" value="ECO:0007669"/>
    <property type="project" value="UniProtKB-KW"/>
</dbReference>
<dbReference type="SUPFAM" id="SSF46785">
    <property type="entry name" value="Winged helix' DNA-binding domain"/>
    <property type="match status" value="1"/>
</dbReference>
<dbReference type="Gene3D" id="1.10.10.10">
    <property type="entry name" value="Winged helix-like DNA-binding domain superfamily/Winged helix DNA-binding domain"/>
    <property type="match status" value="1"/>
</dbReference>
<dbReference type="PANTHER" id="PTHR33164">
    <property type="entry name" value="TRANSCRIPTIONAL REGULATOR, MARR FAMILY"/>
    <property type="match status" value="1"/>
</dbReference>
<dbReference type="Pfam" id="PF12802">
    <property type="entry name" value="MarR_2"/>
    <property type="match status" value="1"/>
</dbReference>
<dbReference type="AlphaFoldDB" id="A0A285TCA6"/>
<dbReference type="InterPro" id="IPR039422">
    <property type="entry name" value="MarR/SlyA-like"/>
</dbReference>